<dbReference type="EMBL" id="CAUYUJ010014236">
    <property type="protein sequence ID" value="CAK0838613.1"/>
    <property type="molecule type" value="Genomic_DNA"/>
</dbReference>
<comment type="caution">
    <text evidence="2">The sequence shown here is derived from an EMBL/GenBank/DDBJ whole genome shotgun (WGS) entry which is preliminary data.</text>
</comment>
<sequence length="172" mass="18456">MAGHAWRLSQSISGRGVEKEQAPIETWLRSSRVVRASAATLHVLRMFVLALFPGRVLGRALAARCPCRAGAPRSAHPRPTQLTRRQRLGDATKRGSSAPTWARQLPASGRASPVRPAALAARAGRGARSLHHLAYDPLLLVAHQSLGIARTCAFFFCEDHGGASRITLSAIS</sequence>
<name>A0ABN9T0Z6_9DINO</name>
<organism evidence="2 3">
    <name type="scientific">Prorocentrum cordatum</name>
    <dbReference type="NCBI Taxonomy" id="2364126"/>
    <lineage>
        <taxon>Eukaryota</taxon>
        <taxon>Sar</taxon>
        <taxon>Alveolata</taxon>
        <taxon>Dinophyceae</taxon>
        <taxon>Prorocentrales</taxon>
        <taxon>Prorocentraceae</taxon>
        <taxon>Prorocentrum</taxon>
    </lineage>
</organism>
<dbReference type="Proteomes" id="UP001189429">
    <property type="component" value="Unassembled WGS sequence"/>
</dbReference>
<protein>
    <submittedName>
        <fullName evidence="2">Uncharacterized protein</fullName>
    </submittedName>
</protein>
<gene>
    <name evidence="2" type="ORF">PCOR1329_LOCUS34523</name>
</gene>
<proteinExistence type="predicted"/>
<evidence type="ECO:0000313" key="3">
    <source>
        <dbReference type="Proteomes" id="UP001189429"/>
    </source>
</evidence>
<evidence type="ECO:0000256" key="1">
    <source>
        <dbReference type="SAM" id="MobiDB-lite"/>
    </source>
</evidence>
<reference evidence="2" key="1">
    <citation type="submission" date="2023-10" db="EMBL/GenBank/DDBJ databases">
        <authorList>
            <person name="Chen Y."/>
            <person name="Shah S."/>
            <person name="Dougan E. K."/>
            <person name="Thang M."/>
            <person name="Chan C."/>
        </authorList>
    </citation>
    <scope>NUCLEOTIDE SEQUENCE [LARGE SCALE GENOMIC DNA]</scope>
</reference>
<evidence type="ECO:0000313" key="2">
    <source>
        <dbReference type="EMBL" id="CAK0838613.1"/>
    </source>
</evidence>
<keyword evidence="3" id="KW-1185">Reference proteome</keyword>
<feature type="region of interest" description="Disordered" evidence="1">
    <location>
        <begin position="68"/>
        <end position="113"/>
    </location>
</feature>
<accession>A0ABN9T0Z6</accession>